<dbReference type="PANTHER" id="PTHR28187:SF1">
    <property type="entry name" value="PROTEIN RCR1-RELATED"/>
    <property type="match status" value="1"/>
</dbReference>
<dbReference type="GO" id="GO:0016192">
    <property type="term" value="P:vesicle-mediated transport"/>
    <property type="evidence" value="ECO:0007669"/>
    <property type="project" value="TreeGrafter"/>
</dbReference>
<dbReference type="InterPro" id="IPR020999">
    <property type="entry name" value="Chitin_synth_reg_RCR"/>
</dbReference>
<dbReference type="PANTHER" id="PTHR28187">
    <property type="entry name" value="PROTEIN RCR1-RELATED"/>
    <property type="match status" value="1"/>
</dbReference>
<dbReference type="EMBL" id="JAADYS010001424">
    <property type="protein sequence ID" value="KAF4463102.1"/>
    <property type="molecule type" value="Genomic_DNA"/>
</dbReference>
<feature type="region of interest" description="Disordered" evidence="1">
    <location>
        <begin position="89"/>
        <end position="172"/>
    </location>
</feature>
<name>A0A8H4L534_9HYPO</name>
<evidence type="ECO:0000313" key="4">
    <source>
        <dbReference type="Proteomes" id="UP000554235"/>
    </source>
</evidence>
<comment type="caution">
    <text evidence="3">The sequence shown here is derived from an EMBL/GenBank/DDBJ whole genome shotgun (WGS) entry which is preliminary data.</text>
</comment>
<keyword evidence="2" id="KW-0472">Membrane</keyword>
<keyword evidence="4" id="KW-1185">Reference proteome</keyword>
<keyword evidence="2" id="KW-1133">Transmembrane helix</keyword>
<keyword evidence="2" id="KW-0812">Transmembrane</keyword>
<evidence type="ECO:0000256" key="1">
    <source>
        <dbReference type="SAM" id="MobiDB-lite"/>
    </source>
</evidence>
<feature type="compositionally biased region" description="Low complexity" evidence="1">
    <location>
        <begin position="89"/>
        <end position="99"/>
    </location>
</feature>
<reference evidence="3 4" key="1">
    <citation type="submission" date="2020-01" db="EMBL/GenBank/DDBJ databases">
        <title>Identification and distribution of gene clusters putatively required for synthesis of sphingolipid metabolism inhibitors in phylogenetically diverse species of the filamentous fungus Fusarium.</title>
        <authorList>
            <person name="Kim H.-S."/>
            <person name="Busman M."/>
            <person name="Brown D.W."/>
            <person name="Divon H."/>
            <person name="Uhlig S."/>
            <person name="Proctor R.H."/>
        </authorList>
    </citation>
    <scope>NUCLEOTIDE SEQUENCE [LARGE SCALE GENOMIC DNA]</scope>
    <source>
        <strain evidence="3 4">NRRL 20459</strain>
    </source>
</reference>
<feature type="transmembrane region" description="Helical" evidence="2">
    <location>
        <begin position="37"/>
        <end position="56"/>
    </location>
</feature>
<dbReference type="AlphaFoldDB" id="A0A8H4L534"/>
<dbReference type="OrthoDB" id="3556830at2759"/>
<organism evidence="3 4">
    <name type="scientific">Fusarium albosuccineum</name>
    <dbReference type="NCBI Taxonomy" id="1237068"/>
    <lineage>
        <taxon>Eukaryota</taxon>
        <taxon>Fungi</taxon>
        <taxon>Dikarya</taxon>
        <taxon>Ascomycota</taxon>
        <taxon>Pezizomycotina</taxon>
        <taxon>Sordariomycetes</taxon>
        <taxon>Hypocreomycetidae</taxon>
        <taxon>Hypocreales</taxon>
        <taxon>Nectriaceae</taxon>
        <taxon>Fusarium</taxon>
        <taxon>Fusarium decemcellulare species complex</taxon>
    </lineage>
</organism>
<gene>
    <name evidence="3" type="ORF">FALBO_10082</name>
</gene>
<evidence type="ECO:0000313" key="3">
    <source>
        <dbReference type="EMBL" id="KAF4463102.1"/>
    </source>
</evidence>
<feature type="compositionally biased region" description="Pro residues" evidence="1">
    <location>
        <begin position="161"/>
        <end position="172"/>
    </location>
</feature>
<dbReference type="Proteomes" id="UP000554235">
    <property type="component" value="Unassembled WGS sequence"/>
</dbReference>
<protein>
    <submittedName>
        <fullName evidence="3">Uncharacterized protein</fullName>
    </submittedName>
</protein>
<dbReference type="Pfam" id="PF12273">
    <property type="entry name" value="RCR"/>
    <property type="match status" value="1"/>
</dbReference>
<evidence type="ECO:0000256" key="2">
    <source>
        <dbReference type="SAM" id="Phobius"/>
    </source>
</evidence>
<accession>A0A8H4L534</accession>
<feature type="compositionally biased region" description="Polar residues" evidence="1">
    <location>
        <begin position="143"/>
        <end position="155"/>
    </location>
</feature>
<sequence length="172" mass="19361">MAIAEPTLFTRADGCGYGWYRDGNYCRRSGWSYWGRWVLAGVCILLFILILSCLALRSFTARRRRRRGVQPFYGTGWMAGGNNKPWGNQNNHQMYNYNNQGGGYNPDYPQQHGYGAPPPPPAYQQQPQYTGTTFNPQDGYYGQQHSGVQPPQGTYQRDEPYSPPAGPPPGKA</sequence>
<proteinExistence type="predicted"/>